<protein>
    <submittedName>
        <fullName evidence="1">Uncharacterized protein</fullName>
    </submittedName>
</protein>
<name>A0A2C9V5F4_MANES</name>
<reference evidence="1" key="1">
    <citation type="submission" date="2016-02" db="EMBL/GenBank/DDBJ databases">
        <title>WGS assembly of Manihot esculenta.</title>
        <authorList>
            <person name="Bredeson J.V."/>
            <person name="Prochnik S.E."/>
            <person name="Lyons J.B."/>
            <person name="Schmutz J."/>
            <person name="Grimwood J."/>
            <person name="Vrebalov J."/>
            <person name="Bart R.S."/>
            <person name="Amuge T."/>
            <person name="Ferguson M.E."/>
            <person name="Green R."/>
            <person name="Putnam N."/>
            <person name="Stites J."/>
            <person name="Rounsley S."/>
            <person name="Rokhsar D.S."/>
        </authorList>
    </citation>
    <scope>NUCLEOTIDE SEQUENCE [LARGE SCALE GENOMIC DNA]</scope>
    <source>
        <tissue evidence="1">Leaf</tissue>
    </source>
</reference>
<dbReference type="EMBL" id="CM004396">
    <property type="protein sequence ID" value="OAY39631.1"/>
    <property type="molecule type" value="Genomic_DNA"/>
</dbReference>
<evidence type="ECO:0000313" key="1">
    <source>
        <dbReference type="EMBL" id="OAY39631.1"/>
    </source>
</evidence>
<organism evidence="1">
    <name type="scientific">Manihot esculenta</name>
    <name type="common">Cassava</name>
    <name type="synonym">Jatropha manihot</name>
    <dbReference type="NCBI Taxonomy" id="3983"/>
    <lineage>
        <taxon>Eukaryota</taxon>
        <taxon>Viridiplantae</taxon>
        <taxon>Streptophyta</taxon>
        <taxon>Embryophyta</taxon>
        <taxon>Tracheophyta</taxon>
        <taxon>Spermatophyta</taxon>
        <taxon>Magnoliopsida</taxon>
        <taxon>eudicotyledons</taxon>
        <taxon>Gunneridae</taxon>
        <taxon>Pentapetalae</taxon>
        <taxon>rosids</taxon>
        <taxon>fabids</taxon>
        <taxon>Malpighiales</taxon>
        <taxon>Euphorbiaceae</taxon>
        <taxon>Crotonoideae</taxon>
        <taxon>Manihoteae</taxon>
        <taxon>Manihot</taxon>
    </lineage>
</organism>
<sequence length="71" mass="8145">MLQIKELHYKFIRSLIISDHKKAKINKIQAPLEEAQTGVGENFKNSIEDALWLLLILCAACWREKTETFGG</sequence>
<dbReference type="AlphaFoldDB" id="A0A2C9V5F4"/>
<gene>
    <name evidence="1" type="ORF">MANES_10G110500</name>
</gene>
<proteinExistence type="predicted"/>
<accession>A0A2C9V5F4</accession>